<dbReference type="Gene3D" id="3.40.640.10">
    <property type="entry name" value="Type I PLP-dependent aspartate aminotransferase-like (Major domain)"/>
    <property type="match status" value="1"/>
</dbReference>
<dbReference type="GO" id="GO:0005737">
    <property type="term" value="C:cytoplasm"/>
    <property type="evidence" value="ECO:0007669"/>
    <property type="project" value="TreeGrafter"/>
</dbReference>
<gene>
    <name evidence="5" type="ORF">R3P38DRAFT_2830645</name>
</gene>
<comment type="caution">
    <text evidence="5">The sequence shown here is derived from an EMBL/GenBank/DDBJ whole genome shotgun (WGS) entry which is preliminary data.</text>
</comment>
<dbReference type="InterPro" id="IPR015422">
    <property type="entry name" value="PyrdxlP-dep_Trfase_small"/>
</dbReference>
<comment type="similarity">
    <text evidence="4">Belongs to the trans-sulfuration enzymes family.</text>
</comment>
<feature type="modified residue" description="N6-(pyridoxal phosphate)lysine" evidence="3">
    <location>
        <position position="197"/>
    </location>
</feature>
<keyword evidence="5" id="KW-0808">Transferase</keyword>
<dbReference type="Proteomes" id="UP001362999">
    <property type="component" value="Unassembled WGS sequence"/>
</dbReference>
<dbReference type="EMBL" id="JAWWNJ010000002">
    <property type="protein sequence ID" value="KAK7061637.1"/>
    <property type="molecule type" value="Genomic_DNA"/>
</dbReference>
<accession>A0AAW0ED63</accession>
<evidence type="ECO:0000256" key="4">
    <source>
        <dbReference type="RuleBase" id="RU362118"/>
    </source>
</evidence>
<dbReference type="Pfam" id="PF01053">
    <property type="entry name" value="Cys_Met_Meta_PP"/>
    <property type="match status" value="1"/>
</dbReference>
<evidence type="ECO:0000256" key="2">
    <source>
        <dbReference type="ARBA" id="ARBA00022898"/>
    </source>
</evidence>
<name>A0AAW0ED63_9AGAR</name>
<evidence type="ECO:0000313" key="6">
    <source>
        <dbReference type="Proteomes" id="UP001362999"/>
    </source>
</evidence>
<evidence type="ECO:0000256" key="3">
    <source>
        <dbReference type="PIRSR" id="PIRSR001434-2"/>
    </source>
</evidence>
<evidence type="ECO:0000256" key="1">
    <source>
        <dbReference type="ARBA" id="ARBA00001933"/>
    </source>
</evidence>
<protein>
    <submittedName>
        <fullName evidence="5">Pyridoxal phosphate-dependent transferase</fullName>
    </submittedName>
</protein>
<dbReference type="PANTHER" id="PTHR11808">
    <property type="entry name" value="TRANS-SULFURATION ENZYME FAMILY MEMBER"/>
    <property type="match status" value="1"/>
</dbReference>
<sequence length="393" mass="43201">MAPKVVEAKGTDLVHGDDHLRRGEDVAASIGVSTTFLSPLPGQGGASDYRNPSRHVYSRYTAQNSTRVEHILSRLTDGFALTYASGLAAGFAALMFFKPKRIAIGGGYHGCHSMIEVYRKAAPNVQVIDLDADYESGDLCWLETPLNPTGESRDIQYYADKIHKVGGKLFVDSTFAPPPLQFPFKHGADCIMHSATKYFGGHSDLLCGVLVVRTKEEWDVLQNDRTYLGNTMGSLESWLLLRSLRSFHLRISRQSETAGALVEWLQKIVMTPAGDTFEGIPGGTLIKVWHSSLQGKDGRGFDPRTQMTGGWNPTFSIQLSKPQFAAWFPHSLKCFTPATSLGGVESLAEYRASWDPSSDPKAVRISIGVEDLEDLKADIRQALTHLLKTEAKL</sequence>
<dbReference type="AlphaFoldDB" id="A0AAW0ED63"/>
<proteinExistence type="inferred from homology"/>
<keyword evidence="6" id="KW-1185">Reference proteome</keyword>
<evidence type="ECO:0000313" key="5">
    <source>
        <dbReference type="EMBL" id="KAK7061637.1"/>
    </source>
</evidence>
<reference evidence="5 6" key="1">
    <citation type="journal article" date="2024" name="J Genomics">
        <title>Draft genome sequencing and assembly of Favolaschia claudopus CIRM-BRFM 2984 isolated from oak limbs.</title>
        <authorList>
            <person name="Navarro D."/>
            <person name="Drula E."/>
            <person name="Chaduli D."/>
            <person name="Cazenave R."/>
            <person name="Ahrendt S."/>
            <person name="Wang J."/>
            <person name="Lipzen A."/>
            <person name="Daum C."/>
            <person name="Barry K."/>
            <person name="Grigoriev I.V."/>
            <person name="Favel A."/>
            <person name="Rosso M.N."/>
            <person name="Martin F."/>
        </authorList>
    </citation>
    <scope>NUCLEOTIDE SEQUENCE [LARGE SCALE GENOMIC DNA]</scope>
    <source>
        <strain evidence="5 6">CIRM-BRFM 2984</strain>
    </source>
</reference>
<comment type="cofactor">
    <cofactor evidence="1 4">
        <name>pyridoxal 5'-phosphate</name>
        <dbReference type="ChEBI" id="CHEBI:597326"/>
    </cofactor>
</comment>
<dbReference type="GO" id="GO:0019346">
    <property type="term" value="P:transsulfuration"/>
    <property type="evidence" value="ECO:0007669"/>
    <property type="project" value="InterPro"/>
</dbReference>
<dbReference type="InterPro" id="IPR015424">
    <property type="entry name" value="PyrdxlP-dep_Trfase"/>
</dbReference>
<dbReference type="InterPro" id="IPR015421">
    <property type="entry name" value="PyrdxlP-dep_Trfase_major"/>
</dbReference>
<keyword evidence="2 3" id="KW-0663">Pyridoxal phosphate</keyword>
<dbReference type="PANTHER" id="PTHR11808:SF35">
    <property type="entry name" value="CYSTATHIONINE GAMMA-SYNTHASE (AFU_ORTHOLOGUE AFUA_7G01590)"/>
    <property type="match status" value="1"/>
</dbReference>
<dbReference type="PIRSF" id="PIRSF001434">
    <property type="entry name" value="CGS"/>
    <property type="match status" value="1"/>
</dbReference>
<organism evidence="5 6">
    <name type="scientific">Favolaschia claudopus</name>
    <dbReference type="NCBI Taxonomy" id="2862362"/>
    <lineage>
        <taxon>Eukaryota</taxon>
        <taxon>Fungi</taxon>
        <taxon>Dikarya</taxon>
        <taxon>Basidiomycota</taxon>
        <taxon>Agaricomycotina</taxon>
        <taxon>Agaricomycetes</taxon>
        <taxon>Agaricomycetidae</taxon>
        <taxon>Agaricales</taxon>
        <taxon>Marasmiineae</taxon>
        <taxon>Mycenaceae</taxon>
        <taxon>Favolaschia</taxon>
    </lineage>
</organism>
<dbReference type="Gene3D" id="3.90.1150.10">
    <property type="entry name" value="Aspartate Aminotransferase, domain 1"/>
    <property type="match status" value="1"/>
</dbReference>
<dbReference type="GO" id="GO:0016846">
    <property type="term" value="F:carbon-sulfur lyase activity"/>
    <property type="evidence" value="ECO:0007669"/>
    <property type="project" value="TreeGrafter"/>
</dbReference>
<dbReference type="InterPro" id="IPR000277">
    <property type="entry name" value="Cys/Met-Metab_PyrdxlP-dep_enz"/>
</dbReference>
<dbReference type="GO" id="GO:0016740">
    <property type="term" value="F:transferase activity"/>
    <property type="evidence" value="ECO:0007669"/>
    <property type="project" value="UniProtKB-KW"/>
</dbReference>
<dbReference type="GO" id="GO:0030170">
    <property type="term" value="F:pyridoxal phosphate binding"/>
    <property type="evidence" value="ECO:0007669"/>
    <property type="project" value="InterPro"/>
</dbReference>
<dbReference type="SUPFAM" id="SSF53383">
    <property type="entry name" value="PLP-dependent transferases"/>
    <property type="match status" value="1"/>
</dbReference>